<keyword evidence="2" id="KW-1185">Reference proteome</keyword>
<evidence type="ECO:0000313" key="2">
    <source>
        <dbReference type="Proteomes" id="UP001500642"/>
    </source>
</evidence>
<name>A0ABP8JBS7_9MICO</name>
<dbReference type="EMBL" id="BAABGL010000006">
    <property type="protein sequence ID" value="GAA4388387.1"/>
    <property type="molecule type" value="Genomic_DNA"/>
</dbReference>
<sequence>MDNVRMSTTPSERTLHTSEADLGELKDSLGLKAGQYIQELGYDDDVDFDLREVIEAITGEEMADDDVDDVFDVVVMWWRSDDPDLTDAIVDAQTMLGQGGFVWLFTPKAGRPGHIPPADISHAAPTAGMHLTKTISAGPDWSGFRLVGKKNYS</sequence>
<dbReference type="Pfam" id="PF11253">
    <property type="entry name" value="DUF3052"/>
    <property type="match status" value="1"/>
</dbReference>
<comment type="caution">
    <text evidence="1">The sequence shown here is derived from an EMBL/GenBank/DDBJ whole genome shotgun (WGS) entry which is preliminary data.</text>
</comment>
<reference evidence="2" key="1">
    <citation type="journal article" date="2019" name="Int. J. Syst. Evol. Microbiol.">
        <title>The Global Catalogue of Microorganisms (GCM) 10K type strain sequencing project: providing services to taxonomists for standard genome sequencing and annotation.</title>
        <authorList>
            <consortium name="The Broad Institute Genomics Platform"/>
            <consortium name="The Broad Institute Genome Sequencing Center for Infectious Disease"/>
            <person name="Wu L."/>
            <person name="Ma J."/>
        </authorList>
    </citation>
    <scope>NUCLEOTIDE SEQUENCE [LARGE SCALE GENOMIC DNA]</scope>
    <source>
        <strain evidence="2">JCM 17808</strain>
    </source>
</reference>
<gene>
    <name evidence="1" type="ORF">GCM10023167_13080</name>
</gene>
<accession>A0ABP8JBS7</accession>
<organism evidence="1 2">
    <name type="scientific">Brevibacterium pityocampae</name>
    <dbReference type="NCBI Taxonomy" id="506594"/>
    <lineage>
        <taxon>Bacteria</taxon>
        <taxon>Bacillati</taxon>
        <taxon>Actinomycetota</taxon>
        <taxon>Actinomycetes</taxon>
        <taxon>Micrococcales</taxon>
        <taxon>Brevibacteriaceae</taxon>
        <taxon>Brevibacterium</taxon>
    </lineage>
</organism>
<dbReference type="InterPro" id="IPR021412">
    <property type="entry name" value="DUF3052"/>
</dbReference>
<evidence type="ECO:0000313" key="1">
    <source>
        <dbReference type="EMBL" id="GAA4388387.1"/>
    </source>
</evidence>
<dbReference type="Proteomes" id="UP001500642">
    <property type="component" value="Unassembled WGS sequence"/>
</dbReference>
<protein>
    <submittedName>
        <fullName evidence="1">DUF3052 domain-containing protein</fullName>
    </submittedName>
</protein>
<proteinExistence type="predicted"/>